<keyword evidence="1" id="KW-0175">Coiled coil</keyword>
<name>A0A9D1M0S1_9FIRM</name>
<dbReference type="EMBL" id="DVNH01000020">
    <property type="protein sequence ID" value="HIU51541.1"/>
    <property type="molecule type" value="Genomic_DNA"/>
</dbReference>
<evidence type="ECO:0000256" key="1">
    <source>
        <dbReference type="SAM" id="Coils"/>
    </source>
</evidence>
<reference evidence="2" key="1">
    <citation type="submission" date="2020-10" db="EMBL/GenBank/DDBJ databases">
        <authorList>
            <person name="Gilroy R."/>
        </authorList>
    </citation>
    <scope>NUCLEOTIDE SEQUENCE</scope>
    <source>
        <strain evidence="2">CHK195-15760</strain>
    </source>
</reference>
<evidence type="ECO:0000313" key="3">
    <source>
        <dbReference type="Proteomes" id="UP000824093"/>
    </source>
</evidence>
<dbReference type="AlphaFoldDB" id="A0A9D1M0S1"/>
<reference evidence="2" key="2">
    <citation type="journal article" date="2021" name="PeerJ">
        <title>Extensive microbial diversity within the chicken gut microbiome revealed by metagenomics and culture.</title>
        <authorList>
            <person name="Gilroy R."/>
            <person name="Ravi A."/>
            <person name="Getino M."/>
            <person name="Pursley I."/>
            <person name="Horton D.L."/>
            <person name="Alikhan N.F."/>
            <person name="Baker D."/>
            <person name="Gharbi K."/>
            <person name="Hall N."/>
            <person name="Watson M."/>
            <person name="Adriaenssens E.M."/>
            <person name="Foster-Nyarko E."/>
            <person name="Jarju S."/>
            <person name="Secka A."/>
            <person name="Antonio M."/>
            <person name="Oren A."/>
            <person name="Chaudhuri R.R."/>
            <person name="La Ragione R."/>
            <person name="Hildebrand F."/>
            <person name="Pallen M.J."/>
        </authorList>
    </citation>
    <scope>NUCLEOTIDE SEQUENCE</scope>
    <source>
        <strain evidence="2">CHK195-15760</strain>
    </source>
</reference>
<gene>
    <name evidence="2" type="ORF">IAB70_02805</name>
</gene>
<dbReference type="Proteomes" id="UP000824093">
    <property type="component" value="Unassembled WGS sequence"/>
</dbReference>
<accession>A0A9D1M0S1</accession>
<sequence>MVRYNTKEDYINKIMDRFSYEEKTKEELEKMKEKIENWIQNKMEEQNEKDEK</sequence>
<evidence type="ECO:0000313" key="2">
    <source>
        <dbReference type="EMBL" id="HIU51541.1"/>
    </source>
</evidence>
<protein>
    <submittedName>
        <fullName evidence="2">Uncharacterized protein</fullName>
    </submittedName>
</protein>
<comment type="caution">
    <text evidence="2">The sequence shown here is derived from an EMBL/GenBank/DDBJ whole genome shotgun (WGS) entry which is preliminary data.</text>
</comment>
<feature type="coiled-coil region" evidence="1">
    <location>
        <begin position="21"/>
        <end position="48"/>
    </location>
</feature>
<organism evidence="2 3">
    <name type="scientific">Candidatus Merdicola faecigallinarum</name>
    <dbReference type="NCBI Taxonomy" id="2840862"/>
    <lineage>
        <taxon>Bacteria</taxon>
        <taxon>Bacillati</taxon>
        <taxon>Bacillota</taxon>
        <taxon>Clostridia</taxon>
        <taxon>Candidatus Merdicola</taxon>
    </lineage>
</organism>
<proteinExistence type="predicted"/>